<protein>
    <recommendedName>
        <fullName evidence="6">Exodeoxyribonuclease 7 small subunit</fullName>
        <ecNumber evidence="6">3.1.11.6</ecNumber>
    </recommendedName>
    <alternativeName>
        <fullName evidence="6">Exodeoxyribonuclease VII small subunit</fullName>
        <shortName evidence="6">Exonuclease VII small subunit</shortName>
    </alternativeName>
</protein>
<dbReference type="EMBL" id="QKYU01000018">
    <property type="protein sequence ID" value="PZW42227.1"/>
    <property type="molecule type" value="Genomic_DNA"/>
</dbReference>
<comment type="caution">
    <text evidence="7">The sequence shown here is derived from an EMBL/GenBank/DDBJ whole genome shotgun (WGS) entry which is preliminary data.</text>
</comment>
<dbReference type="Gene3D" id="1.10.287.1040">
    <property type="entry name" value="Exonuclease VII, small subunit"/>
    <property type="match status" value="1"/>
</dbReference>
<dbReference type="AlphaFoldDB" id="A0A2W7IS10"/>
<dbReference type="PANTHER" id="PTHR34137">
    <property type="entry name" value="EXODEOXYRIBONUCLEASE 7 SMALL SUBUNIT"/>
    <property type="match status" value="1"/>
</dbReference>
<organism evidence="7 8">
    <name type="scientific">Humitalea rosea</name>
    <dbReference type="NCBI Taxonomy" id="990373"/>
    <lineage>
        <taxon>Bacteria</taxon>
        <taxon>Pseudomonadati</taxon>
        <taxon>Pseudomonadota</taxon>
        <taxon>Alphaproteobacteria</taxon>
        <taxon>Acetobacterales</taxon>
        <taxon>Roseomonadaceae</taxon>
        <taxon>Humitalea</taxon>
    </lineage>
</organism>
<dbReference type="GO" id="GO:0008855">
    <property type="term" value="F:exodeoxyribonuclease VII activity"/>
    <property type="evidence" value="ECO:0007669"/>
    <property type="project" value="UniProtKB-UniRule"/>
</dbReference>
<evidence type="ECO:0000313" key="8">
    <source>
        <dbReference type="Proteomes" id="UP000249688"/>
    </source>
</evidence>
<dbReference type="OrthoDB" id="9808145at2"/>
<keyword evidence="8" id="KW-1185">Reference proteome</keyword>
<comment type="function">
    <text evidence="6">Bidirectionally degrades single-stranded DNA into large acid-insoluble oligonucleotides, which are then degraded further into small acid-soluble oligonucleotides.</text>
</comment>
<evidence type="ECO:0000256" key="6">
    <source>
        <dbReference type="HAMAP-Rule" id="MF_00337"/>
    </source>
</evidence>
<comment type="similarity">
    <text evidence="1 6">Belongs to the XseB family.</text>
</comment>
<dbReference type="RefSeq" id="WP_111399190.1">
    <property type="nucleotide sequence ID" value="NZ_QKYU01000018.1"/>
</dbReference>
<gene>
    <name evidence="6" type="primary">xseB</name>
    <name evidence="7" type="ORF">C8P66_11813</name>
</gene>
<dbReference type="NCBIfam" id="TIGR01280">
    <property type="entry name" value="xseB"/>
    <property type="match status" value="1"/>
</dbReference>
<dbReference type="NCBIfam" id="NF002139">
    <property type="entry name" value="PRK00977.1-3"/>
    <property type="match status" value="1"/>
</dbReference>
<dbReference type="InterPro" id="IPR037004">
    <property type="entry name" value="Exonuc_VII_ssu_sf"/>
</dbReference>
<keyword evidence="3 6" id="KW-0540">Nuclease</keyword>
<dbReference type="EC" id="3.1.11.6" evidence="6"/>
<dbReference type="HAMAP" id="MF_00337">
    <property type="entry name" value="Exonuc_7_S"/>
    <property type="match status" value="1"/>
</dbReference>
<evidence type="ECO:0000256" key="5">
    <source>
        <dbReference type="ARBA" id="ARBA00022839"/>
    </source>
</evidence>
<dbReference type="Proteomes" id="UP000249688">
    <property type="component" value="Unassembled WGS sequence"/>
</dbReference>
<dbReference type="GO" id="GO:0009318">
    <property type="term" value="C:exodeoxyribonuclease VII complex"/>
    <property type="evidence" value="ECO:0007669"/>
    <property type="project" value="UniProtKB-UniRule"/>
</dbReference>
<comment type="subunit">
    <text evidence="6">Heterooligomer composed of large and small subunits.</text>
</comment>
<dbReference type="GO" id="GO:0005829">
    <property type="term" value="C:cytosol"/>
    <property type="evidence" value="ECO:0007669"/>
    <property type="project" value="TreeGrafter"/>
</dbReference>
<dbReference type="PANTHER" id="PTHR34137:SF1">
    <property type="entry name" value="EXODEOXYRIBONUCLEASE 7 SMALL SUBUNIT"/>
    <property type="match status" value="1"/>
</dbReference>
<comment type="subcellular location">
    <subcellularLocation>
        <location evidence="6">Cytoplasm</location>
    </subcellularLocation>
</comment>
<proteinExistence type="inferred from homology"/>
<evidence type="ECO:0000256" key="2">
    <source>
        <dbReference type="ARBA" id="ARBA00022490"/>
    </source>
</evidence>
<comment type="catalytic activity">
    <reaction evidence="6">
        <text>Exonucleolytic cleavage in either 5'- to 3'- or 3'- to 5'-direction to yield nucleoside 5'-phosphates.</text>
        <dbReference type="EC" id="3.1.11.6"/>
    </reaction>
</comment>
<dbReference type="Pfam" id="PF02609">
    <property type="entry name" value="Exonuc_VII_S"/>
    <property type="match status" value="1"/>
</dbReference>
<keyword evidence="2 6" id="KW-0963">Cytoplasm</keyword>
<evidence type="ECO:0000256" key="4">
    <source>
        <dbReference type="ARBA" id="ARBA00022801"/>
    </source>
</evidence>
<dbReference type="InterPro" id="IPR003761">
    <property type="entry name" value="Exonuc_VII_S"/>
</dbReference>
<evidence type="ECO:0000256" key="1">
    <source>
        <dbReference type="ARBA" id="ARBA00009998"/>
    </source>
</evidence>
<reference evidence="7 8" key="1">
    <citation type="submission" date="2018-06" db="EMBL/GenBank/DDBJ databases">
        <title>Genomic Encyclopedia of Archaeal and Bacterial Type Strains, Phase II (KMG-II): from individual species to whole genera.</title>
        <authorList>
            <person name="Goeker M."/>
        </authorList>
    </citation>
    <scope>NUCLEOTIDE SEQUENCE [LARGE SCALE GENOMIC DNA]</scope>
    <source>
        <strain evidence="7 8">DSM 24525</strain>
    </source>
</reference>
<evidence type="ECO:0000313" key="7">
    <source>
        <dbReference type="EMBL" id="PZW42227.1"/>
    </source>
</evidence>
<sequence length="79" mass="8264">MADAAEIADLSFEAALAELEGIVKRLETGQGALAEAIGAYERGDALRRHCERLLAEAEAKVLAITLGPDGQAAGTRPME</sequence>
<dbReference type="SUPFAM" id="SSF116842">
    <property type="entry name" value="XseB-like"/>
    <property type="match status" value="1"/>
</dbReference>
<name>A0A2W7IS10_9PROT</name>
<keyword evidence="5 6" id="KW-0269">Exonuclease</keyword>
<keyword evidence="4 6" id="KW-0378">Hydrolase</keyword>
<accession>A0A2W7IS10</accession>
<evidence type="ECO:0000256" key="3">
    <source>
        <dbReference type="ARBA" id="ARBA00022722"/>
    </source>
</evidence>
<dbReference type="GO" id="GO:0006308">
    <property type="term" value="P:DNA catabolic process"/>
    <property type="evidence" value="ECO:0007669"/>
    <property type="project" value="UniProtKB-UniRule"/>
</dbReference>